<keyword evidence="1" id="KW-1133">Transmembrane helix</keyword>
<reference evidence="2 3" key="1">
    <citation type="submission" date="2021-01" db="EMBL/GenBank/DDBJ databases">
        <title>Entomomonas sp. F2A isolated from a house cricket (Acheta domesticus).</title>
        <authorList>
            <person name="Spergser J."/>
            <person name="Busse H.-J."/>
        </authorList>
    </citation>
    <scope>NUCLEOTIDE SEQUENCE [LARGE SCALE GENOMIC DNA]</scope>
    <source>
        <strain evidence="2 3">F2A</strain>
    </source>
</reference>
<gene>
    <name evidence="2" type="ORF">JHT90_10715</name>
</gene>
<evidence type="ECO:0000313" key="2">
    <source>
        <dbReference type="EMBL" id="QQP84869.1"/>
    </source>
</evidence>
<keyword evidence="3" id="KW-1185">Reference proteome</keyword>
<name>A0A974NE08_9GAMM</name>
<dbReference type="KEGG" id="eaz:JHT90_10715"/>
<feature type="transmembrane region" description="Helical" evidence="1">
    <location>
        <begin position="25"/>
        <end position="43"/>
    </location>
</feature>
<dbReference type="InterPro" id="IPR025489">
    <property type="entry name" value="DUF4381"/>
</dbReference>
<keyword evidence="1" id="KW-0812">Transmembrane</keyword>
<dbReference type="AlphaFoldDB" id="A0A974NE08"/>
<evidence type="ECO:0000256" key="1">
    <source>
        <dbReference type="SAM" id="Phobius"/>
    </source>
</evidence>
<keyword evidence="1" id="KW-0472">Membrane</keyword>
<evidence type="ECO:0000313" key="3">
    <source>
        <dbReference type="Proteomes" id="UP000595278"/>
    </source>
</evidence>
<dbReference type="Proteomes" id="UP000595278">
    <property type="component" value="Chromosome"/>
</dbReference>
<organism evidence="2 3">
    <name type="scientific">Entomomonas asaccharolytica</name>
    <dbReference type="NCBI Taxonomy" id="2785331"/>
    <lineage>
        <taxon>Bacteria</taxon>
        <taxon>Pseudomonadati</taxon>
        <taxon>Pseudomonadota</taxon>
        <taxon>Gammaproteobacteria</taxon>
        <taxon>Pseudomonadales</taxon>
        <taxon>Pseudomonadaceae</taxon>
        <taxon>Entomomonas</taxon>
    </lineage>
</organism>
<accession>A0A974NE08</accession>
<sequence length="165" mass="19281">MDPQKLPLEPLIAPSPVSWWPLAPIWWIALALLIIVIVAVLIYRFRKILHTAQPQLPVIDFDIRRQAALNELSKLPKPYQQATGMWLQQINDLLKRLCIVRYPTENAKVLIGQAWLNFLDNKCPEAQIKQFPMLVEGEYHPNYYMDDKTIDNLYSAVEKWITHHV</sequence>
<dbReference type="RefSeq" id="WP_201090781.1">
    <property type="nucleotide sequence ID" value="NZ_CP067393.1"/>
</dbReference>
<proteinExistence type="predicted"/>
<dbReference type="EMBL" id="CP067393">
    <property type="protein sequence ID" value="QQP84869.1"/>
    <property type="molecule type" value="Genomic_DNA"/>
</dbReference>
<protein>
    <submittedName>
        <fullName evidence="2">DUF4381 domain-containing protein</fullName>
    </submittedName>
</protein>
<dbReference type="Pfam" id="PF14316">
    <property type="entry name" value="DUF4381"/>
    <property type="match status" value="1"/>
</dbReference>